<accession>A0A3D8YGA0</accession>
<proteinExistence type="predicted"/>
<dbReference type="EMBL" id="QNUL01000002">
    <property type="protein sequence ID" value="REA63728.1"/>
    <property type="molecule type" value="Genomic_DNA"/>
</dbReference>
<sequence length="662" mass="72367">MKRALWLLLFCNLLLSLSGKSQNVEHVYRFYENLTVSAPECGPDLIPLQNAGSCNAGQVHGTYQDDNPPCRANRKVYHNNPGWGLSYTNPQGVIGNSYTISMYVKVASWGGNKIPVLSFFNGADDDGIYFVKAPVGNEYCLSVSSQATVGECPFFNTNNYYLLTFTRNEQTGILSIYVNNALFATFNDAAGRYTANAGRAIHLFRNENVSSCDYAEVNFSYISFSNTASSQQKVAENYGNICYTANINSAVDFLITPNPSCGFPENITINYSGSIPANSTAYSFEWDWDGGKVISGSGRGPYQIAWDTPGPKDVSLVITHTECGETIQNTKIAEISALDLTTEVIQPSCADPLATVTVTPIEGKGPFQFSVDSVNFQSSEQFRIPADTYRIFVKDAGDCVVGKDLIIDPTGSVLVKTIEDTTICEGQTISLTTESNSEIHSWLPETGLDNAATKDPVASPNVTTTYIVSAGSDGCLQRDTVTITVIPKIEITVTPDTEIEEEIPFQLQAASTQLDNIAGSSYQWFPPTGLNNPRIANPVATLLSSNTYTVRGTTPEGCYAEASVTLLIIPPDWIYLPTAFSPNSDGKNDILYLNTKGIKEFSYLRIYNRWGQLVFYTNDITAGWDGRFRGAEPVAGVYTFQLSGVSDRNRTIRKEGSILLLR</sequence>
<keyword evidence="1" id="KW-0732">Signal</keyword>
<dbReference type="GO" id="GO:0005975">
    <property type="term" value="P:carbohydrate metabolic process"/>
    <property type="evidence" value="ECO:0007669"/>
    <property type="project" value="UniProtKB-ARBA"/>
</dbReference>
<reference evidence="2 3" key="1">
    <citation type="submission" date="2018-07" db="EMBL/GenBank/DDBJ databases">
        <title>Dyadobacter roseus sp. nov., isolated from rose rhizosphere soil.</title>
        <authorList>
            <person name="Chen L."/>
        </authorList>
    </citation>
    <scope>NUCLEOTIDE SEQUENCE [LARGE SCALE GENOMIC DNA]</scope>
    <source>
        <strain evidence="2 3">RS19</strain>
    </source>
</reference>
<dbReference type="Gene3D" id="2.60.120.200">
    <property type="match status" value="1"/>
</dbReference>
<dbReference type="Gene3D" id="2.60.40.10">
    <property type="entry name" value="Immunoglobulins"/>
    <property type="match status" value="1"/>
</dbReference>
<dbReference type="Pfam" id="PF13585">
    <property type="entry name" value="CHU_C"/>
    <property type="match status" value="1"/>
</dbReference>
<comment type="caution">
    <text evidence="2">The sequence shown here is derived from an EMBL/GenBank/DDBJ whole genome shotgun (WGS) entry which is preliminary data.</text>
</comment>
<dbReference type="RefSeq" id="WP_115829478.1">
    <property type="nucleotide sequence ID" value="NZ_QNUL01000002.1"/>
</dbReference>
<feature type="chain" id="PRO_5017658587" evidence="1">
    <location>
        <begin position="24"/>
        <end position="662"/>
    </location>
</feature>
<dbReference type="InterPro" id="IPR013783">
    <property type="entry name" value="Ig-like_fold"/>
</dbReference>
<dbReference type="SUPFAM" id="SSF49899">
    <property type="entry name" value="Concanavalin A-like lectins/glucanases"/>
    <property type="match status" value="1"/>
</dbReference>
<dbReference type="Proteomes" id="UP000256373">
    <property type="component" value="Unassembled WGS sequence"/>
</dbReference>
<dbReference type="NCBIfam" id="TIGR04131">
    <property type="entry name" value="Bac_Flav_CTERM"/>
    <property type="match status" value="1"/>
</dbReference>
<name>A0A3D8YGA0_9BACT</name>
<evidence type="ECO:0000313" key="2">
    <source>
        <dbReference type="EMBL" id="REA63728.1"/>
    </source>
</evidence>
<dbReference type="InterPro" id="IPR026341">
    <property type="entry name" value="T9SS_type_B"/>
</dbReference>
<organism evidence="2 3">
    <name type="scientific">Dyadobacter luteus</name>
    <dbReference type="NCBI Taxonomy" id="2259619"/>
    <lineage>
        <taxon>Bacteria</taxon>
        <taxon>Pseudomonadati</taxon>
        <taxon>Bacteroidota</taxon>
        <taxon>Cytophagia</taxon>
        <taxon>Cytophagales</taxon>
        <taxon>Spirosomataceae</taxon>
        <taxon>Dyadobacter</taxon>
    </lineage>
</organism>
<keyword evidence="3" id="KW-1185">Reference proteome</keyword>
<protein>
    <submittedName>
        <fullName evidence="2">Gliding motility-associated C-terminal domain-containing protein</fullName>
    </submittedName>
</protein>
<dbReference type="GO" id="GO:0004553">
    <property type="term" value="F:hydrolase activity, hydrolyzing O-glycosyl compounds"/>
    <property type="evidence" value="ECO:0007669"/>
    <property type="project" value="UniProtKB-ARBA"/>
</dbReference>
<gene>
    <name evidence="2" type="ORF">DSL64_04665</name>
</gene>
<evidence type="ECO:0000313" key="3">
    <source>
        <dbReference type="Proteomes" id="UP000256373"/>
    </source>
</evidence>
<dbReference type="OrthoDB" id="7794186at2"/>
<feature type="signal peptide" evidence="1">
    <location>
        <begin position="1"/>
        <end position="23"/>
    </location>
</feature>
<dbReference type="InterPro" id="IPR013320">
    <property type="entry name" value="ConA-like_dom_sf"/>
</dbReference>
<dbReference type="AlphaFoldDB" id="A0A3D8YGA0"/>
<evidence type="ECO:0000256" key="1">
    <source>
        <dbReference type="SAM" id="SignalP"/>
    </source>
</evidence>